<evidence type="ECO:0000313" key="1">
    <source>
        <dbReference type="EMBL" id="QEG57123.1"/>
    </source>
</evidence>
<keyword evidence="1" id="KW-0496">Mitochondrion</keyword>
<geneLocation type="mitochondrion" evidence="1"/>
<gene>
    <name evidence="1" type="ORF">PLAO_000061</name>
</gene>
<sequence>MNIKRIPEVAFTSLSGYSLARPGLAPYPLGLAGGGIRDLAASPAGGIRDLTSLQALNGVYLYASATPAGMGAPNGVYPFGSCSWKGLRFENYRELGSPALRV</sequence>
<protein>
    <submittedName>
        <fullName evidence="1">Uncharacterized protein</fullName>
    </submittedName>
</protein>
<reference evidence="1" key="1">
    <citation type="submission" date="2019-03" db="EMBL/GenBank/DDBJ databases">
        <title>Evidence of extensive intraspecific noncoding reshuffling in a 169kb mitochondrial genome of basidiomycete fungus.</title>
        <authorList>
            <person name="Lee H.-H."/>
            <person name="Ke H.-M."/>
            <person name="Lin C.-Y.I."/>
            <person name="Lee T.J."/>
            <person name="Chung C.-L."/>
            <person name="Tsai I.J."/>
        </authorList>
    </citation>
    <scope>NUCLEOTIDE SEQUENCE</scope>
    <source>
        <strain evidence="1">FFPRI411162</strain>
    </source>
</reference>
<dbReference type="EMBL" id="MK623259">
    <property type="protein sequence ID" value="QEG57123.1"/>
    <property type="molecule type" value="Genomic_DNA"/>
</dbReference>
<accession>A0A5B9RCH9</accession>
<dbReference type="AlphaFoldDB" id="A0A5B9RCH9"/>
<name>A0A5B9RCH9_9AGAM</name>
<organism evidence="1">
    <name type="scientific">Pyrrhoderma lamaoense</name>
    <dbReference type="NCBI Taxonomy" id="2282106"/>
    <lineage>
        <taxon>Eukaryota</taxon>
        <taxon>Fungi</taxon>
        <taxon>Dikarya</taxon>
        <taxon>Basidiomycota</taxon>
        <taxon>Agaricomycotina</taxon>
        <taxon>Agaricomycetes</taxon>
        <taxon>Hymenochaetales</taxon>
        <taxon>Hymenochaetaceae</taxon>
        <taxon>Pyrrhoderma</taxon>
    </lineage>
</organism>
<proteinExistence type="predicted"/>